<dbReference type="Gene3D" id="3.90.20.10">
    <property type="match status" value="1"/>
</dbReference>
<gene>
    <name evidence="1" type="ORF">ACFOY2_45565</name>
</gene>
<protein>
    <recommendedName>
        <fullName evidence="3">t-SNARE coiled-coil homology domain-containing protein</fullName>
    </recommendedName>
</protein>
<dbReference type="SUPFAM" id="SSF57997">
    <property type="entry name" value="Tropomyosin"/>
    <property type="match status" value="1"/>
</dbReference>
<sequence length="260" mass="29732">MALKLGLATTLRAGIAELGRVKSDWLSYRSAIISVRRVVFLMRRAAPTSPPNKECIQMLDCQAKFRDLEVRVAGLEDATFSGMPGEKIATRINSLHDRVGMVGENVQDKIEREIGTLRTEMKAGFAAVDGRFAKVDERFDTIDGRFAKVDERFDTIDGRFAKVDERFDAMDERFTKVDERFDAMDERFTKVDERFDEVDNRLSLVESSVRQVQSNVFDVWTEVTMINKDSGRRDLRVDKIEKRLDGIETVLLRIEGKLPN</sequence>
<dbReference type="EMBL" id="JBHSBI010000035">
    <property type="protein sequence ID" value="MFC4014559.1"/>
    <property type="molecule type" value="Genomic_DNA"/>
</dbReference>
<dbReference type="Gene3D" id="1.20.5.2280">
    <property type="match status" value="1"/>
</dbReference>
<evidence type="ECO:0000313" key="2">
    <source>
        <dbReference type="Proteomes" id="UP001595851"/>
    </source>
</evidence>
<organism evidence="1 2">
    <name type="scientific">Nonomuraea purpurea</name>
    <dbReference type="NCBI Taxonomy" id="1849276"/>
    <lineage>
        <taxon>Bacteria</taxon>
        <taxon>Bacillati</taxon>
        <taxon>Actinomycetota</taxon>
        <taxon>Actinomycetes</taxon>
        <taxon>Streptosporangiales</taxon>
        <taxon>Streptosporangiaceae</taxon>
        <taxon>Nonomuraea</taxon>
    </lineage>
</organism>
<reference evidence="2" key="1">
    <citation type="journal article" date="2019" name="Int. J. Syst. Evol. Microbiol.">
        <title>The Global Catalogue of Microorganisms (GCM) 10K type strain sequencing project: providing services to taxonomists for standard genome sequencing and annotation.</title>
        <authorList>
            <consortium name="The Broad Institute Genomics Platform"/>
            <consortium name="The Broad Institute Genome Sequencing Center for Infectious Disease"/>
            <person name="Wu L."/>
            <person name="Ma J."/>
        </authorList>
    </citation>
    <scope>NUCLEOTIDE SEQUENCE [LARGE SCALE GENOMIC DNA]</scope>
    <source>
        <strain evidence="2">TBRC 1276</strain>
    </source>
</reference>
<accession>A0ABV8GNM7</accession>
<evidence type="ECO:0000313" key="1">
    <source>
        <dbReference type="EMBL" id="MFC4014559.1"/>
    </source>
</evidence>
<comment type="caution">
    <text evidence="1">The sequence shown here is derived from an EMBL/GenBank/DDBJ whole genome shotgun (WGS) entry which is preliminary data.</text>
</comment>
<dbReference type="RefSeq" id="WP_379534392.1">
    <property type="nucleotide sequence ID" value="NZ_JBHSBI010000035.1"/>
</dbReference>
<keyword evidence="2" id="KW-1185">Reference proteome</keyword>
<evidence type="ECO:0008006" key="3">
    <source>
        <dbReference type="Google" id="ProtNLM"/>
    </source>
</evidence>
<name>A0ABV8GNM7_9ACTN</name>
<dbReference type="Proteomes" id="UP001595851">
    <property type="component" value="Unassembled WGS sequence"/>
</dbReference>
<proteinExistence type="predicted"/>